<organism evidence="3 4">
    <name type="scientific">Pseudoalteromonas rubra</name>
    <dbReference type="NCBI Taxonomy" id="43658"/>
    <lineage>
        <taxon>Bacteria</taxon>
        <taxon>Pseudomonadati</taxon>
        <taxon>Pseudomonadota</taxon>
        <taxon>Gammaproteobacteria</taxon>
        <taxon>Alteromonadales</taxon>
        <taxon>Pseudoalteromonadaceae</taxon>
        <taxon>Pseudoalteromonas</taxon>
    </lineage>
</organism>
<sequence>MTHSNYDMEPLKELVKVLNGGVEFYKDAKDKVDDERISAIFNTMITEKVQAISKLQTYALIDEGERETDSDMLVTLREHYTKVLGVLSTDKTHTYIAQLEEVEDKVLDKVADALEQQLPPQCVQDLRQVQVRMQACHDEMKALQELTA</sequence>
<dbReference type="Pfam" id="PF09537">
    <property type="entry name" value="DUF2383"/>
    <property type="match status" value="1"/>
</dbReference>
<protein>
    <recommendedName>
        <fullName evidence="2">DUF2383 domain-containing protein</fullName>
    </recommendedName>
</protein>
<evidence type="ECO:0000313" key="4">
    <source>
        <dbReference type="Proteomes" id="UP000033452"/>
    </source>
</evidence>
<dbReference type="Proteomes" id="UP000033452">
    <property type="component" value="Unassembled WGS sequence"/>
</dbReference>
<evidence type="ECO:0000256" key="1">
    <source>
        <dbReference type="SAM" id="Coils"/>
    </source>
</evidence>
<evidence type="ECO:0000259" key="2">
    <source>
        <dbReference type="Pfam" id="PF09537"/>
    </source>
</evidence>
<keyword evidence="4" id="KW-1185">Reference proteome</keyword>
<dbReference type="InterPro" id="IPR011971">
    <property type="entry name" value="CHP02284"/>
</dbReference>
<dbReference type="OrthoDB" id="6105385at2"/>
<dbReference type="InterPro" id="IPR012347">
    <property type="entry name" value="Ferritin-like"/>
</dbReference>
<evidence type="ECO:0000313" key="3">
    <source>
        <dbReference type="EMBL" id="KJZ06530.1"/>
    </source>
</evidence>
<feature type="domain" description="DUF2383" evidence="2">
    <location>
        <begin position="10"/>
        <end position="116"/>
    </location>
</feature>
<dbReference type="AlphaFoldDB" id="A0A0F4QGX2"/>
<dbReference type="NCBIfam" id="TIGR02284">
    <property type="entry name" value="PA2169 family four-helix-bundle protein"/>
    <property type="match status" value="1"/>
</dbReference>
<dbReference type="Gene3D" id="1.20.1260.10">
    <property type="match status" value="1"/>
</dbReference>
<reference evidence="3 4" key="1">
    <citation type="journal article" date="2015" name="BMC Genomics">
        <title>Genome mining reveals unlocked bioactive potential of marine Gram-negative bacteria.</title>
        <authorList>
            <person name="Machado H."/>
            <person name="Sonnenschein E.C."/>
            <person name="Melchiorsen J."/>
            <person name="Gram L."/>
        </authorList>
    </citation>
    <scope>NUCLEOTIDE SEQUENCE [LARGE SCALE GENOMIC DNA]</scope>
    <source>
        <strain evidence="3 4">S2471</strain>
    </source>
</reference>
<dbReference type="PATRIC" id="fig|43658.5.peg.3955"/>
<keyword evidence="1" id="KW-0175">Coiled coil</keyword>
<name>A0A0F4QGX2_9GAMM</name>
<proteinExistence type="predicted"/>
<accession>A0A0F4QGX2</accession>
<dbReference type="InterPro" id="IPR019052">
    <property type="entry name" value="DUF2383"/>
</dbReference>
<gene>
    <name evidence="3" type="ORF">TW77_18700</name>
</gene>
<feature type="coiled-coil region" evidence="1">
    <location>
        <begin position="96"/>
        <end position="146"/>
    </location>
</feature>
<dbReference type="EMBL" id="JXYA01000047">
    <property type="protein sequence ID" value="KJZ06530.1"/>
    <property type="molecule type" value="Genomic_DNA"/>
</dbReference>
<comment type="caution">
    <text evidence="3">The sequence shown here is derived from an EMBL/GenBank/DDBJ whole genome shotgun (WGS) entry which is preliminary data.</text>
</comment>
<dbReference type="RefSeq" id="WP_046006499.1">
    <property type="nucleotide sequence ID" value="NZ_JXYA01000047.1"/>
</dbReference>